<accession>A0A0A9CCI5</accession>
<evidence type="ECO:0000313" key="1">
    <source>
        <dbReference type="EMBL" id="JAD69212.1"/>
    </source>
</evidence>
<protein>
    <submittedName>
        <fullName evidence="1">Uncharacterized protein</fullName>
    </submittedName>
</protein>
<organism evidence="1">
    <name type="scientific">Arundo donax</name>
    <name type="common">Giant reed</name>
    <name type="synonym">Donax arundinaceus</name>
    <dbReference type="NCBI Taxonomy" id="35708"/>
    <lineage>
        <taxon>Eukaryota</taxon>
        <taxon>Viridiplantae</taxon>
        <taxon>Streptophyta</taxon>
        <taxon>Embryophyta</taxon>
        <taxon>Tracheophyta</taxon>
        <taxon>Spermatophyta</taxon>
        <taxon>Magnoliopsida</taxon>
        <taxon>Liliopsida</taxon>
        <taxon>Poales</taxon>
        <taxon>Poaceae</taxon>
        <taxon>PACMAD clade</taxon>
        <taxon>Arundinoideae</taxon>
        <taxon>Arundineae</taxon>
        <taxon>Arundo</taxon>
    </lineage>
</organism>
<name>A0A0A9CCI5_ARUDO</name>
<dbReference type="AlphaFoldDB" id="A0A0A9CCI5"/>
<proteinExistence type="predicted"/>
<sequence length="80" mass="9089">MTLSWRWRSSMAESTFSRHAVSSEVASSTVENRLPRDASTPSMRLSTLENRSSRLFSSSRISFVWGSMAPKRFQNLVKCS</sequence>
<reference evidence="1" key="2">
    <citation type="journal article" date="2015" name="Data Brief">
        <title>Shoot transcriptome of the giant reed, Arundo donax.</title>
        <authorList>
            <person name="Barrero R.A."/>
            <person name="Guerrero F.D."/>
            <person name="Moolhuijzen P."/>
            <person name="Goolsby J.A."/>
            <person name="Tidwell J."/>
            <person name="Bellgard S.E."/>
            <person name="Bellgard M.I."/>
        </authorList>
    </citation>
    <scope>NUCLEOTIDE SEQUENCE</scope>
    <source>
        <tissue evidence="1">Shoot tissue taken approximately 20 cm above the soil surface</tissue>
    </source>
</reference>
<dbReference type="EMBL" id="GBRH01228683">
    <property type="protein sequence ID" value="JAD69212.1"/>
    <property type="molecule type" value="Transcribed_RNA"/>
</dbReference>
<reference evidence="1" key="1">
    <citation type="submission" date="2014-09" db="EMBL/GenBank/DDBJ databases">
        <authorList>
            <person name="Magalhaes I.L.F."/>
            <person name="Oliveira U."/>
            <person name="Santos F.R."/>
            <person name="Vidigal T.H.D.A."/>
            <person name="Brescovit A.D."/>
            <person name="Santos A.J."/>
        </authorList>
    </citation>
    <scope>NUCLEOTIDE SEQUENCE</scope>
    <source>
        <tissue evidence="1">Shoot tissue taken approximately 20 cm above the soil surface</tissue>
    </source>
</reference>